<feature type="compositionally biased region" description="Basic and acidic residues" evidence="2">
    <location>
        <begin position="62"/>
        <end position="80"/>
    </location>
</feature>
<accession>A0A0F7SF62</accession>
<dbReference type="FunFam" id="1.20.5.340:FF:000001">
    <property type="entry name" value="Tropomyosin alpha-1 chain isoform 2"/>
    <property type="match status" value="1"/>
</dbReference>
<dbReference type="SUPFAM" id="SSF57997">
    <property type="entry name" value="Tropomyosin"/>
    <property type="match status" value="1"/>
</dbReference>
<reference evidence="3" key="1">
    <citation type="submission" date="2014-08" db="EMBL/GenBank/DDBJ databases">
        <authorList>
            <person name="Sharma Rahul"/>
            <person name="Thines Marco"/>
        </authorList>
    </citation>
    <scope>NUCLEOTIDE SEQUENCE</scope>
</reference>
<dbReference type="AlphaFoldDB" id="A0A0F7SF62"/>
<keyword evidence="1" id="KW-0175">Coiled coil</keyword>
<evidence type="ECO:0000256" key="2">
    <source>
        <dbReference type="SAM" id="MobiDB-lite"/>
    </source>
</evidence>
<dbReference type="PANTHER" id="PTHR19269">
    <property type="entry name" value="TROPOMYOSIN"/>
    <property type="match status" value="1"/>
</dbReference>
<dbReference type="Gene3D" id="1.20.5.170">
    <property type="match status" value="1"/>
</dbReference>
<feature type="region of interest" description="Disordered" evidence="2">
    <location>
        <begin position="62"/>
        <end position="85"/>
    </location>
</feature>
<protein>
    <submittedName>
        <fullName evidence="3">Actin filament-coating protein tropomyosin</fullName>
    </submittedName>
</protein>
<evidence type="ECO:0000256" key="1">
    <source>
        <dbReference type="ARBA" id="ARBA00023054"/>
    </source>
</evidence>
<dbReference type="InterPro" id="IPR000533">
    <property type="entry name" value="Tropomyosin"/>
</dbReference>
<dbReference type="Pfam" id="PF00261">
    <property type="entry name" value="Tropomyosin"/>
    <property type="match status" value="2"/>
</dbReference>
<evidence type="ECO:0000313" key="3">
    <source>
        <dbReference type="EMBL" id="CDZ97381.1"/>
    </source>
</evidence>
<name>A0A0F7SF62_PHARH</name>
<proteinExistence type="predicted"/>
<dbReference type="EMBL" id="LN483167">
    <property type="protein sequence ID" value="CDZ97381.1"/>
    <property type="molecule type" value="Genomic_DNA"/>
</dbReference>
<dbReference type="Gene3D" id="1.20.5.340">
    <property type="match status" value="1"/>
</dbReference>
<organism evidence="3">
    <name type="scientific">Phaffia rhodozyma</name>
    <name type="common">Yeast</name>
    <name type="synonym">Xanthophyllomyces dendrorhous</name>
    <dbReference type="NCBI Taxonomy" id="264483"/>
    <lineage>
        <taxon>Eukaryota</taxon>
        <taxon>Fungi</taxon>
        <taxon>Dikarya</taxon>
        <taxon>Basidiomycota</taxon>
        <taxon>Agaricomycotina</taxon>
        <taxon>Tremellomycetes</taxon>
        <taxon>Cystofilobasidiales</taxon>
        <taxon>Mrakiaceae</taxon>
        <taxon>Phaffia</taxon>
    </lineage>
</organism>
<sequence length="161" mass="18798">MDAIKNKLKSLRDEADASLARAEEAETKNKQYEQDVLTKDQEIASLSRKVQLLEEDLEKAEGKLSEAKDIGEEFENHKGASENMSRKLQLLEEELDTAEKNLKETVEKLRQVDVKAEHFERQITRVEQERDNWEKKYEEALAQYKESKRELDEVVAQMESL</sequence>